<feature type="DNA-binding region" description="H-T-H motif" evidence="5">
    <location>
        <begin position="50"/>
        <end position="69"/>
    </location>
</feature>
<keyword evidence="3 5" id="KW-0238">DNA-binding</keyword>
<name>A0A0B9A1I7_9SPHN</name>
<dbReference type="Proteomes" id="UP000031338">
    <property type="component" value="Unassembled WGS sequence"/>
</dbReference>
<evidence type="ECO:0000256" key="5">
    <source>
        <dbReference type="PROSITE-ProRule" id="PRU00335"/>
    </source>
</evidence>
<keyword evidence="2" id="KW-0805">Transcription regulation</keyword>
<dbReference type="PATRIC" id="fig|48936.3.peg.3041"/>
<keyword evidence="8" id="KW-1185">Reference proteome</keyword>
<sequence length="223" mass="24843">MTRRSGPPLHVAQLTLPDRMGGYAKGDRTRRVILQAAHDLLLEHGYAALTLRGVATACNLRMGNLTYHFPSRESLVSALFDAIIRGYEDAFAEIMADQKLPPVARLMDVCRLIMDDIGTRRTTRLFPELWALSNHDPFVADRMYEMYDRARAAIVSAVRCAYPAAHERSVDLTSIFITSAMEGMSIFAGYGKPYQDDRAEIAEIALDAFLHASQAHADESPAR</sequence>
<dbReference type="AlphaFoldDB" id="A0A0B9A1I7"/>
<dbReference type="GO" id="GO:0003700">
    <property type="term" value="F:DNA-binding transcription factor activity"/>
    <property type="evidence" value="ECO:0007669"/>
    <property type="project" value="TreeGrafter"/>
</dbReference>
<proteinExistence type="predicted"/>
<dbReference type="PRINTS" id="PR00455">
    <property type="entry name" value="HTHTETR"/>
</dbReference>
<dbReference type="PANTHER" id="PTHR30055:SF234">
    <property type="entry name" value="HTH-TYPE TRANSCRIPTIONAL REGULATOR BETI"/>
    <property type="match status" value="1"/>
</dbReference>
<dbReference type="PANTHER" id="PTHR30055">
    <property type="entry name" value="HTH-TYPE TRANSCRIPTIONAL REGULATOR RUTR"/>
    <property type="match status" value="1"/>
</dbReference>
<accession>A0A0B9A1I7</accession>
<evidence type="ECO:0000313" key="7">
    <source>
        <dbReference type="EMBL" id="KHS44451.1"/>
    </source>
</evidence>
<dbReference type="SUPFAM" id="SSF46689">
    <property type="entry name" value="Homeodomain-like"/>
    <property type="match status" value="1"/>
</dbReference>
<evidence type="ECO:0000256" key="4">
    <source>
        <dbReference type="ARBA" id="ARBA00023163"/>
    </source>
</evidence>
<dbReference type="STRING" id="48936.NJ75_03029"/>
<evidence type="ECO:0000259" key="6">
    <source>
        <dbReference type="PROSITE" id="PS50977"/>
    </source>
</evidence>
<feature type="domain" description="HTH tetR-type" evidence="6">
    <location>
        <begin position="27"/>
        <end position="87"/>
    </location>
</feature>
<evidence type="ECO:0000256" key="1">
    <source>
        <dbReference type="ARBA" id="ARBA00022491"/>
    </source>
</evidence>
<dbReference type="InterPro" id="IPR001647">
    <property type="entry name" value="HTH_TetR"/>
</dbReference>
<dbReference type="InterPro" id="IPR036271">
    <property type="entry name" value="Tet_transcr_reg_TetR-rel_C_sf"/>
</dbReference>
<dbReference type="SUPFAM" id="SSF48498">
    <property type="entry name" value="Tetracyclin repressor-like, C-terminal domain"/>
    <property type="match status" value="1"/>
</dbReference>
<keyword evidence="1" id="KW-0678">Repressor</keyword>
<keyword evidence="4" id="KW-0804">Transcription</keyword>
<dbReference type="Pfam" id="PF13977">
    <property type="entry name" value="TetR_C_6"/>
    <property type="match status" value="1"/>
</dbReference>
<dbReference type="InterPro" id="IPR039538">
    <property type="entry name" value="BetI_C"/>
</dbReference>
<dbReference type="Pfam" id="PF00440">
    <property type="entry name" value="TetR_N"/>
    <property type="match status" value="1"/>
</dbReference>
<evidence type="ECO:0000313" key="8">
    <source>
        <dbReference type="Proteomes" id="UP000031338"/>
    </source>
</evidence>
<comment type="caution">
    <text evidence="7">The sequence shown here is derived from an EMBL/GenBank/DDBJ whole genome shotgun (WGS) entry which is preliminary data.</text>
</comment>
<reference evidence="7 8" key="1">
    <citation type="submission" date="2014-10" db="EMBL/GenBank/DDBJ databases">
        <title>Draft genome sequence of Novosphingobium subterraneum DSM 12447.</title>
        <authorList>
            <person name="Gan H.M."/>
            <person name="Gan H.Y."/>
            <person name="Savka M.A."/>
        </authorList>
    </citation>
    <scope>NUCLEOTIDE SEQUENCE [LARGE SCALE GENOMIC DNA]</scope>
    <source>
        <strain evidence="7 8">DSM 12447</strain>
    </source>
</reference>
<dbReference type="InterPro" id="IPR050109">
    <property type="entry name" value="HTH-type_TetR-like_transc_reg"/>
</dbReference>
<dbReference type="RefSeq" id="WP_169745728.1">
    <property type="nucleotide sequence ID" value="NZ_JRVC01000015.1"/>
</dbReference>
<protein>
    <submittedName>
        <fullName evidence="7">TetR family transcriptional regulator</fullName>
    </submittedName>
</protein>
<dbReference type="Gene3D" id="1.10.357.10">
    <property type="entry name" value="Tetracycline Repressor, domain 2"/>
    <property type="match status" value="1"/>
</dbReference>
<dbReference type="PROSITE" id="PS50977">
    <property type="entry name" value="HTH_TETR_2"/>
    <property type="match status" value="1"/>
</dbReference>
<gene>
    <name evidence="7" type="ORF">NJ75_03029</name>
</gene>
<evidence type="ECO:0000256" key="2">
    <source>
        <dbReference type="ARBA" id="ARBA00023015"/>
    </source>
</evidence>
<dbReference type="EMBL" id="JRVC01000015">
    <property type="protein sequence ID" value="KHS44451.1"/>
    <property type="molecule type" value="Genomic_DNA"/>
</dbReference>
<dbReference type="InterPro" id="IPR009057">
    <property type="entry name" value="Homeodomain-like_sf"/>
</dbReference>
<organism evidence="7 8">
    <name type="scientific">Novosphingobium subterraneum</name>
    <dbReference type="NCBI Taxonomy" id="48936"/>
    <lineage>
        <taxon>Bacteria</taxon>
        <taxon>Pseudomonadati</taxon>
        <taxon>Pseudomonadota</taxon>
        <taxon>Alphaproteobacteria</taxon>
        <taxon>Sphingomonadales</taxon>
        <taxon>Sphingomonadaceae</taxon>
        <taxon>Novosphingobium</taxon>
    </lineage>
</organism>
<dbReference type="GO" id="GO:0000976">
    <property type="term" value="F:transcription cis-regulatory region binding"/>
    <property type="evidence" value="ECO:0007669"/>
    <property type="project" value="TreeGrafter"/>
</dbReference>
<evidence type="ECO:0000256" key="3">
    <source>
        <dbReference type="ARBA" id="ARBA00023125"/>
    </source>
</evidence>